<proteinExistence type="inferred from homology"/>
<dbReference type="GO" id="GO:0016161">
    <property type="term" value="F:beta-amylase activity"/>
    <property type="evidence" value="ECO:0007669"/>
    <property type="project" value="UniProtKB-EC"/>
</dbReference>
<feature type="active site" description="Proton donor" evidence="4">
    <location>
        <position position="311"/>
    </location>
</feature>
<feature type="active site" description="Proton acceptor" evidence="4">
    <location>
        <position position="509"/>
    </location>
</feature>
<organism evidence="6">
    <name type="scientific">Wollemia nobilis</name>
    <dbReference type="NCBI Taxonomy" id="56998"/>
    <lineage>
        <taxon>Eukaryota</taxon>
        <taxon>Viridiplantae</taxon>
        <taxon>Streptophyta</taxon>
        <taxon>Embryophyta</taxon>
        <taxon>Tracheophyta</taxon>
        <taxon>Spermatophyta</taxon>
        <taxon>Pinopsida</taxon>
        <taxon>Pinidae</taxon>
        <taxon>Conifers II</taxon>
        <taxon>Araucariales</taxon>
        <taxon>Araucariaceae</taxon>
        <taxon>Wollemia</taxon>
    </lineage>
</organism>
<dbReference type="EMBL" id="GCHU01002520">
    <property type="protein sequence ID" value="JAG89241.1"/>
    <property type="molecule type" value="Transcribed_RNA"/>
</dbReference>
<dbReference type="EC" id="3.2.1.2" evidence="5"/>
<dbReference type="Gene3D" id="3.20.20.80">
    <property type="entry name" value="Glycosidases"/>
    <property type="match status" value="1"/>
</dbReference>
<evidence type="ECO:0000256" key="4">
    <source>
        <dbReference type="PIRSR" id="PIRSR601554-1"/>
    </source>
</evidence>
<evidence type="ECO:0000313" key="6">
    <source>
        <dbReference type="EMBL" id="JAG89241.1"/>
    </source>
</evidence>
<dbReference type="Pfam" id="PF01373">
    <property type="entry name" value="Glyco_hydro_14"/>
    <property type="match status" value="1"/>
</dbReference>
<keyword evidence="5" id="KW-0326">Glycosidase</keyword>
<dbReference type="PANTHER" id="PTHR31352">
    <property type="entry name" value="BETA-AMYLASE 1, CHLOROPLASTIC"/>
    <property type="match status" value="1"/>
</dbReference>
<dbReference type="InterPro" id="IPR001554">
    <property type="entry name" value="Glyco_hydro_14"/>
</dbReference>
<dbReference type="AlphaFoldDB" id="A0A0C9RQA6"/>
<name>A0A0C9RQA6_9CONI</name>
<accession>A0A0C9RQA6</accession>
<dbReference type="PANTHER" id="PTHR31352:SF7">
    <property type="entry name" value="BETA-AMYLASE"/>
    <property type="match status" value="1"/>
</dbReference>
<evidence type="ECO:0000256" key="1">
    <source>
        <dbReference type="ARBA" id="ARBA00005652"/>
    </source>
</evidence>
<dbReference type="PRINTS" id="PR00750">
    <property type="entry name" value="BETAAMYLASE"/>
</dbReference>
<sequence length="607" mass="68048">MAASLYANSTRASISVSSKCSRAAGFGARVKDRLVRNSSPAPRCKISNKSNSKNCEPLYSSCSASNSPASSSFFSSDQCRRKGQKFGRFPDLWSDSRAYCTSSSTEGNGSVFPEADPQVEMLYPSLVSPVWQGRRGGVPVFVMMPLNTVNMNGQLTKRKAMNVSLMALKSAGVEGIMINFWWGVVEKHVPGQYNWTGYLEIVEMARRHSLKVQAVMSFHQCGRTSADSSWIPLPAWVCEEIANNPDLAYTDKEGRRNMEYISLGCDTLPVLKGRSPIQVYSDFMRSFRDTFRGFLGQTIREIQIGMGPGGELRYPSYVPDDLNRQFRGIGEFQCYDKYMSASLRACAEKVGKAEWGVGGPRDAGNYKQRPEETGFFKTDGSWNTPYGQFFLKWYSGMLVMHGERISAAAERIFRSTGAKLSGKVGGIHWHYGTQSHSAELTAGYFNTSLNDGYLPIARMFGRHGMTLSCTCFEMTDAEQRKFDANCSPEGLLRQVTFAARKSHVQLAGENAVTTFDELSQNQIIKNFRLCLDDSLYKEAYELVCSFSFLRMSEQLFQRENWNRFVRFVRQMADGRTFHPRENNHHGAESNFQAQASIEEFGAATSCQ</sequence>
<keyword evidence="2 5" id="KW-0119">Carbohydrate metabolism</keyword>
<keyword evidence="3 5" id="KW-0624">Polysaccharide degradation</keyword>
<evidence type="ECO:0000256" key="3">
    <source>
        <dbReference type="ARBA" id="ARBA00023326"/>
    </source>
</evidence>
<dbReference type="InterPro" id="IPR017853">
    <property type="entry name" value="GH"/>
</dbReference>
<keyword evidence="5" id="KW-0378">Hydrolase</keyword>
<comment type="catalytic activity">
    <reaction evidence="5">
        <text>Hydrolysis of (1-&gt;4)-alpha-D-glucosidic linkages in polysaccharides so as to remove successive maltose units from the non-reducing ends of the chains.</text>
        <dbReference type="EC" id="3.2.1.2"/>
    </reaction>
</comment>
<evidence type="ECO:0000256" key="5">
    <source>
        <dbReference type="RuleBase" id="RU000509"/>
    </source>
</evidence>
<dbReference type="GO" id="GO:0000272">
    <property type="term" value="P:polysaccharide catabolic process"/>
    <property type="evidence" value="ECO:0007669"/>
    <property type="project" value="UniProtKB-KW"/>
</dbReference>
<protein>
    <recommendedName>
        <fullName evidence="5">Beta-amylase</fullName>
        <ecNumber evidence="5">3.2.1.2</ecNumber>
    </recommendedName>
</protein>
<dbReference type="SUPFAM" id="SSF51445">
    <property type="entry name" value="(Trans)glycosidases"/>
    <property type="match status" value="1"/>
</dbReference>
<evidence type="ECO:0000256" key="2">
    <source>
        <dbReference type="ARBA" id="ARBA00023277"/>
    </source>
</evidence>
<comment type="similarity">
    <text evidence="1 5">Belongs to the glycosyl hydrolase 14 family.</text>
</comment>
<reference evidence="6" key="1">
    <citation type="submission" date="2015-02" db="EMBL/GenBank/DDBJ databases">
        <title>A transcriptome of Wollemia nobilis - a relic of Gondwana.</title>
        <authorList>
            <person name="Chia J.Y."/>
            <person name="Leong Y.S."/>
            <person name="Abdul Karim S."/>
            <person name="Wan Azmi N."/>
            <person name="Hercus R."/>
            <person name="Croft L."/>
        </authorList>
    </citation>
    <scope>NUCLEOTIDE SEQUENCE</scope>
    <source>
        <strain evidence="6">MaeBrown</strain>
        <tissue evidence="6">Leaf</tissue>
    </source>
</reference>